<organism evidence="5 6">
    <name type="scientific">Anaerococcus porci</name>
    <dbReference type="NCBI Taxonomy" id="2652269"/>
    <lineage>
        <taxon>Bacteria</taxon>
        <taxon>Bacillati</taxon>
        <taxon>Bacillota</taxon>
        <taxon>Tissierellia</taxon>
        <taxon>Tissierellales</taxon>
        <taxon>Peptoniphilaceae</taxon>
        <taxon>Anaerococcus</taxon>
    </lineage>
</organism>
<dbReference type="PANTHER" id="PTHR30363:SF46">
    <property type="entry name" value="LYSR FAMILY TRANSCRIPTIONAL REGULATOR"/>
    <property type="match status" value="1"/>
</dbReference>
<reference evidence="5 6" key="1">
    <citation type="submission" date="2019-08" db="EMBL/GenBank/DDBJ databases">
        <title>In-depth cultivation of the pig gut microbiome towards novel bacterial diversity and tailored functional studies.</title>
        <authorList>
            <person name="Wylensek D."/>
            <person name="Hitch T.C.A."/>
            <person name="Clavel T."/>
        </authorList>
    </citation>
    <scope>NUCLEOTIDE SEQUENCE [LARGE SCALE GENOMIC DNA]</scope>
    <source>
        <strain evidence="5 6">WCA-380-WT-2B</strain>
    </source>
</reference>
<dbReference type="Pfam" id="PF08220">
    <property type="entry name" value="HTH_DeoR"/>
    <property type="match status" value="1"/>
</dbReference>
<dbReference type="SMART" id="SM00420">
    <property type="entry name" value="HTH_DEOR"/>
    <property type="match status" value="1"/>
</dbReference>
<dbReference type="PROSITE" id="PS00894">
    <property type="entry name" value="HTH_DEOR_1"/>
    <property type="match status" value="1"/>
</dbReference>
<evidence type="ECO:0000256" key="1">
    <source>
        <dbReference type="ARBA" id="ARBA00023015"/>
    </source>
</evidence>
<dbReference type="PANTHER" id="PTHR30363">
    <property type="entry name" value="HTH-TYPE TRANSCRIPTIONAL REGULATOR SRLR-RELATED"/>
    <property type="match status" value="1"/>
</dbReference>
<dbReference type="GO" id="GO:0003700">
    <property type="term" value="F:DNA-binding transcription factor activity"/>
    <property type="evidence" value="ECO:0007669"/>
    <property type="project" value="InterPro"/>
</dbReference>
<dbReference type="Gene3D" id="3.40.50.1360">
    <property type="match status" value="1"/>
</dbReference>
<dbReference type="Gene3D" id="1.10.10.10">
    <property type="entry name" value="Winged helix-like DNA-binding domain superfamily/Winged helix DNA-binding domain"/>
    <property type="match status" value="1"/>
</dbReference>
<dbReference type="RefSeq" id="WP_154540337.1">
    <property type="nucleotide sequence ID" value="NZ_JAXDSU010000072.1"/>
</dbReference>
<evidence type="ECO:0000256" key="3">
    <source>
        <dbReference type="ARBA" id="ARBA00023163"/>
    </source>
</evidence>
<keyword evidence="2" id="KW-0238">DNA-binding</keyword>
<proteinExistence type="predicted"/>
<name>A0A6N7VEH1_9FIRM</name>
<dbReference type="PROSITE" id="PS51000">
    <property type="entry name" value="HTH_DEOR_2"/>
    <property type="match status" value="1"/>
</dbReference>
<dbReference type="Proteomes" id="UP000441925">
    <property type="component" value="Unassembled WGS sequence"/>
</dbReference>
<dbReference type="GO" id="GO:0003677">
    <property type="term" value="F:DNA binding"/>
    <property type="evidence" value="ECO:0007669"/>
    <property type="project" value="UniProtKB-KW"/>
</dbReference>
<gene>
    <name evidence="5" type="ORF">FYJ26_05205</name>
</gene>
<dbReference type="SUPFAM" id="SSF100950">
    <property type="entry name" value="NagB/RpiA/CoA transferase-like"/>
    <property type="match status" value="1"/>
</dbReference>
<evidence type="ECO:0000313" key="6">
    <source>
        <dbReference type="Proteomes" id="UP000441925"/>
    </source>
</evidence>
<dbReference type="InterPro" id="IPR050313">
    <property type="entry name" value="Carb_Metab_HTH_regulators"/>
</dbReference>
<dbReference type="InterPro" id="IPR036388">
    <property type="entry name" value="WH-like_DNA-bd_sf"/>
</dbReference>
<evidence type="ECO:0000256" key="2">
    <source>
        <dbReference type="ARBA" id="ARBA00023125"/>
    </source>
</evidence>
<dbReference type="InterPro" id="IPR036390">
    <property type="entry name" value="WH_DNA-bd_sf"/>
</dbReference>
<keyword evidence="1" id="KW-0805">Transcription regulation</keyword>
<comment type="caution">
    <text evidence="5">The sequence shown here is derived from an EMBL/GenBank/DDBJ whole genome shotgun (WGS) entry which is preliminary data.</text>
</comment>
<dbReference type="SMART" id="SM01134">
    <property type="entry name" value="DeoRC"/>
    <property type="match status" value="1"/>
</dbReference>
<sequence>MFLEERLSFITNKLNEKNRVNVSDLSEQLKVSEVTIRKDLKELEDRKIAIRTHGGAIKVKEHVLENPIDNKILDNIGLKKIIAKKARKYLRDDITIFLDAGTTTRMLIEYISKLKNVMVITYDLDIATLLSKYNSINTYLLGGYIEKKTRTSLSIEGFQNLSSFHGDICFIGTDAFDDEYVYSTSENKGKIKNMMIVNSEISILLCDSTKYGKTGLYSFYKSKNFDYFISDKKIEGLSNV</sequence>
<dbReference type="AlphaFoldDB" id="A0A6N7VEH1"/>
<dbReference type="EMBL" id="VULQ01000005">
    <property type="protein sequence ID" value="MSS77815.1"/>
    <property type="molecule type" value="Genomic_DNA"/>
</dbReference>
<dbReference type="Pfam" id="PF00455">
    <property type="entry name" value="DeoRC"/>
    <property type="match status" value="1"/>
</dbReference>
<dbReference type="InterPro" id="IPR014036">
    <property type="entry name" value="DeoR-like_C"/>
</dbReference>
<dbReference type="PRINTS" id="PR00037">
    <property type="entry name" value="HTHLACR"/>
</dbReference>
<evidence type="ECO:0000313" key="5">
    <source>
        <dbReference type="EMBL" id="MSS77815.1"/>
    </source>
</evidence>
<dbReference type="InterPro" id="IPR037171">
    <property type="entry name" value="NagB/RpiA_transferase-like"/>
</dbReference>
<dbReference type="SUPFAM" id="SSF46785">
    <property type="entry name" value="Winged helix' DNA-binding domain"/>
    <property type="match status" value="1"/>
</dbReference>
<keyword evidence="3" id="KW-0804">Transcription</keyword>
<dbReference type="InterPro" id="IPR001034">
    <property type="entry name" value="DeoR_HTH"/>
</dbReference>
<feature type="domain" description="HTH deoR-type" evidence="4">
    <location>
        <begin position="3"/>
        <end position="58"/>
    </location>
</feature>
<keyword evidence="6" id="KW-1185">Reference proteome</keyword>
<accession>A0A6N7VEH1</accession>
<dbReference type="InterPro" id="IPR018356">
    <property type="entry name" value="Tscrpt_reg_HTH_DeoR_CS"/>
</dbReference>
<protein>
    <submittedName>
        <fullName evidence="5">DeoR/GlpR transcriptional regulator</fullName>
    </submittedName>
</protein>
<evidence type="ECO:0000259" key="4">
    <source>
        <dbReference type="PROSITE" id="PS51000"/>
    </source>
</evidence>